<protein>
    <submittedName>
        <fullName evidence="2">Cupin domain-containing protein</fullName>
    </submittedName>
</protein>
<accession>A0ABW1T1G9</accession>
<organism evidence="2 3">
    <name type="scientific">Longivirga aurantiaca</name>
    <dbReference type="NCBI Taxonomy" id="1837743"/>
    <lineage>
        <taxon>Bacteria</taxon>
        <taxon>Bacillati</taxon>
        <taxon>Actinomycetota</taxon>
        <taxon>Actinomycetes</taxon>
        <taxon>Sporichthyales</taxon>
        <taxon>Sporichthyaceae</taxon>
        <taxon>Longivirga</taxon>
    </lineage>
</organism>
<keyword evidence="3" id="KW-1185">Reference proteome</keyword>
<evidence type="ECO:0000313" key="2">
    <source>
        <dbReference type="EMBL" id="MFC6237938.1"/>
    </source>
</evidence>
<dbReference type="InterPro" id="IPR013096">
    <property type="entry name" value="Cupin_2"/>
</dbReference>
<dbReference type="PANTHER" id="PTHR36440">
    <property type="entry name" value="PUTATIVE (AFU_ORTHOLOGUE AFUA_8G07350)-RELATED"/>
    <property type="match status" value="1"/>
</dbReference>
<name>A0ABW1T1G9_9ACTN</name>
<dbReference type="PANTHER" id="PTHR36440:SF1">
    <property type="entry name" value="PUTATIVE (AFU_ORTHOLOGUE AFUA_8G07350)-RELATED"/>
    <property type="match status" value="1"/>
</dbReference>
<dbReference type="InterPro" id="IPR011051">
    <property type="entry name" value="RmlC_Cupin_sf"/>
</dbReference>
<dbReference type="SUPFAM" id="SSF51182">
    <property type="entry name" value="RmlC-like cupins"/>
    <property type="match status" value="1"/>
</dbReference>
<evidence type="ECO:0000259" key="1">
    <source>
        <dbReference type="Pfam" id="PF07883"/>
    </source>
</evidence>
<dbReference type="InterPro" id="IPR053146">
    <property type="entry name" value="QDO-like"/>
</dbReference>
<dbReference type="Pfam" id="PF07883">
    <property type="entry name" value="Cupin_2"/>
    <property type="match status" value="1"/>
</dbReference>
<dbReference type="Proteomes" id="UP001596138">
    <property type="component" value="Unassembled WGS sequence"/>
</dbReference>
<dbReference type="EMBL" id="JBHSTI010000008">
    <property type="protein sequence ID" value="MFC6237938.1"/>
    <property type="molecule type" value="Genomic_DNA"/>
</dbReference>
<dbReference type="InterPro" id="IPR014710">
    <property type="entry name" value="RmlC-like_jellyroll"/>
</dbReference>
<sequence>MDREGASAVVHLPGAGRRIDMGAFGMTVKADAELTGGAFSLLEATEPAGFGPPMHVHEDAGEAFYVLEGEYHVLIEDEEHTCPAGSFVYVPAGMVHGFRVGPVPSRKLNIYSPSAMVGYFDELAGAVAGGIVLDDDGLGAMALRYGMHVLGPVPEGYA</sequence>
<feature type="domain" description="Cupin type-2" evidence="1">
    <location>
        <begin position="46"/>
        <end position="99"/>
    </location>
</feature>
<comment type="caution">
    <text evidence="2">The sequence shown here is derived from an EMBL/GenBank/DDBJ whole genome shotgun (WGS) entry which is preliminary data.</text>
</comment>
<reference evidence="3" key="1">
    <citation type="journal article" date="2019" name="Int. J. Syst. Evol. Microbiol.">
        <title>The Global Catalogue of Microorganisms (GCM) 10K type strain sequencing project: providing services to taxonomists for standard genome sequencing and annotation.</title>
        <authorList>
            <consortium name="The Broad Institute Genomics Platform"/>
            <consortium name="The Broad Institute Genome Sequencing Center for Infectious Disease"/>
            <person name="Wu L."/>
            <person name="Ma J."/>
        </authorList>
    </citation>
    <scope>NUCLEOTIDE SEQUENCE [LARGE SCALE GENOMIC DNA]</scope>
    <source>
        <strain evidence="3">CGMCC 4.7317</strain>
    </source>
</reference>
<dbReference type="RefSeq" id="WP_386765691.1">
    <property type="nucleotide sequence ID" value="NZ_JBHSTI010000008.1"/>
</dbReference>
<gene>
    <name evidence="2" type="ORF">ACFQGU_08615</name>
</gene>
<evidence type="ECO:0000313" key="3">
    <source>
        <dbReference type="Proteomes" id="UP001596138"/>
    </source>
</evidence>
<dbReference type="Gene3D" id="2.60.120.10">
    <property type="entry name" value="Jelly Rolls"/>
    <property type="match status" value="1"/>
</dbReference>
<proteinExistence type="predicted"/>